<dbReference type="eggNOG" id="COG0330">
    <property type="taxonomic scope" value="Bacteria"/>
</dbReference>
<dbReference type="NCBIfam" id="TIGR01933">
    <property type="entry name" value="hflK"/>
    <property type="match status" value="1"/>
</dbReference>
<dbReference type="PANTHER" id="PTHR43327">
    <property type="entry name" value="STOMATIN-LIKE PROTEIN 2, MITOCHONDRIAL"/>
    <property type="match status" value="1"/>
</dbReference>
<dbReference type="InterPro" id="IPR036013">
    <property type="entry name" value="Band_7/SPFH_dom_sf"/>
</dbReference>
<dbReference type="STRING" id="1322246.BN4_12457"/>
<organism evidence="8 9">
    <name type="scientific">Pseudodesulfovibrio piezophilus (strain DSM 21447 / JCM 15486 / C1TLV30)</name>
    <name type="common">Desulfovibrio piezophilus</name>
    <dbReference type="NCBI Taxonomy" id="1322246"/>
    <lineage>
        <taxon>Bacteria</taxon>
        <taxon>Pseudomonadati</taxon>
        <taxon>Thermodesulfobacteriota</taxon>
        <taxon>Desulfovibrionia</taxon>
        <taxon>Desulfovibrionales</taxon>
        <taxon>Desulfovibrionaceae</taxon>
    </lineage>
</organism>
<dbReference type="InterPro" id="IPR010201">
    <property type="entry name" value="HflK"/>
</dbReference>
<dbReference type="GO" id="GO:0016020">
    <property type="term" value="C:membrane"/>
    <property type="evidence" value="ECO:0007669"/>
    <property type="project" value="UniProtKB-SubCell"/>
</dbReference>
<dbReference type="InterPro" id="IPR001107">
    <property type="entry name" value="Band_7"/>
</dbReference>
<dbReference type="SUPFAM" id="SSF117892">
    <property type="entry name" value="Band 7/SPFH domain"/>
    <property type="match status" value="1"/>
</dbReference>
<dbReference type="Gene3D" id="3.30.479.30">
    <property type="entry name" value="Band 7 domain"/>
    <property type="match status" value="1"/>
</dbReference>
<proteinExistence type="inferred from homology"/>
<dbReference type="EMBL" id="FO203427">
    <property type="protein sequence ID" value="CCH49692.1"/>
    <property type="molecule type" value="Genomic_DNA"/>
</dbReference>
<dbReference type="SMART" id="SM00244">
    <property type="entry name" value="PHB"/>
    <property type="match status" value="1"/>
</dbReference>
<evidence type="ECO:0000256" key="5">
    <source>
        <dbReference type="ARBA" id="ARBA00023136"/>
    </source>
</evidence>
<comment type="subcellular location">
    <subcellularLocation>
        <location evidence="1">Membrane</location>
        <topology evidence="1">Single-pass membrane protein</topology>
    </subcellularLocation>
</comment>
<dbReference type="PANTHER" id="PTHR43327:SF2">
    <property type="entry name" value="MODULATOR OF FTSH PROTEASE HFLK"/>
    <property type="match status" value="1"/>
</dbReference>
<comment type="function">
    <text evidence="6">HflC and HflK could encode or regulate a protease.</text>
</comment>
<keyword evidence="9" id="KW-1185">Reference proteome</keyword>
<dbReference type="BioCyc" id="DPIE1322246:BN4_RS12325-MONOMER"/>
<dbReference type="AlphaFoldDB" id="M1WTL1"/>
<dbReference type="Pfam" id="PF01145">
    <property type="entry name" value="Band_7"/>
    <property type="match status" value="1"/>
</dbReference>
<evidence type="ECO:0000256" key="4">
    <source>
        <dbReference type="ARBA" id="ARBA00022989"/>
    </source>
</evidence>
<gene>
    <name evidence="8" type="ordered locus">BN4_12457</name>
</gene>
<accession>M1WTL1</accession>
<evidence type="ECO:0000313" key="8">
    <source>
        <dbReference type="EMBL" id="CCH49692.1"/>
    </source>
</evidence>
<evidence type="ECO:0000256" key="2">
    <source>
        <dbReference type="ARBA" id="ARBA00006971"/>
    </source>
</evidence>
<dbReference type="HOGENOM" id="CLU_039173_0_1_7"/>
<keyword evidence="5 6" id="KW-0472">Membrane</keyword>
<evidence type="ECO:0000313" key="9">
    <source>
        <dbReference type="Proteomes" id="UP000011724"/>
    </source>
</evidence>
<dbReference type="Proteomes" id="UP000011724">
    <property type="component" value="Chromosome"/>
</dbReference>
<evidence type="ECO:0000256" key="3">
    <source>
        <dbReference type="ARBA" id="ARBA00022692"/>
    </source>
</evidence>
<dbReference type="CDD" id="cd03404">
    <property type="entry name" value="SPFH_HflK"/>
    <property type="match status" value="1"/>
</dbReference>
<keyword evidence="4 6" id="KW-1133">Transmembrane helix</keyword>
<evidence type="ECO:0000256" key="6">
    <source>
        <dbReference type="RuleBase" id="RU364113"/>
    </source>
</evidence>
<evidence type="ECO:0000259" key="7">
    <source>
        <dbReference type="SMART" id="SM00244"/>
    </source>
</evidence>
<reference evidence="9" key="2">
    <citation type="journal article" date="2013" name="Stand. Genomic Sci.">
        <title>Complete genome sequence of Desulfocapsa sulfexigens, a marine deltaproteobacterium specialized in disproportionating inorganic sulfur compounds.</title>
        <authorList>
            <person name="Finster K.W."/>
            <person name="Kjeldsen K.U."/>
            <person name="Kube M."/>
            <person name="Reinhardt R."/>
            <person name="Mussmann M."/>
            <person name="Amann R."/>
            <person name="Schreiber L."/>
        </authorList>
    </citation>
    <scope>NUCLEOTIDE SEQUENCE [LARGE SCALE GENOMIC DNA]</scope>
    <source>
        <strain evidence="9">DSM 10523 / SB164P1</strain>
    </source>
</reference>
<feature type="domain" description="Band 7" evidence="7">
    <location>
        <begin position="85"/>
        <end position="269"/>
    </location>
</feature>
<reference evidence="8 9" key="1">
    <citation type="journal article" date="2013" name="PLoS ONE">
        <title>The first genomic and proteomic characterization of a deep-sea sulfate reducer: insights into the piezophilic lifestyle of Desulfovibrio piezophilus.</title>
        <authorList>
            <person name="Pradel N."/>
            <person name="Ji B."/>
            <person name="Gimenez G."/>
            <person name="Talla E."/>
            <person name="Lenoble P."/>
            <person name="Garel M."/>
            <person name="Tamburini C."/>
            <person name="Fourquet P."/>
            <person name="Lebrun R."/>
            <person name="Bertin P."/>
            <person name="Denis Y."/>
            <person name="Pophillat M."/>
            <person name="Barbe V."/>
            <person name="Ollivier B."/>
            <person name="Dolla A."/>
        </authorList>
    </citation>
    <scope>NUCLEOTIDE SEQUENCE [LARGE SCALE GENOMIC DNA]</scope>
    <source>
        <strain evidence="9">DSM 10523 / SB164P1</strain>
    </source>
</reference>
<dbReference type="PATRIC" id="fig|879567.3.peg.2629"/>
<comment type="similarity">
    <text evidence="2 6">Belongs to the band 7/mec-2 family. HflK subfamily.</text>
</comment>
<dbReference type="InterPro" id="IPR050710">
    <property type="entry name" value="Band7/mec-2_domain"/>
</dbReference>
<dbReference type="KEGG" id="dpi:BN4_12457"/>
<keyword evidence="3 6" id="KW-0812">Transmembrane</keyword>
<name>M1WTL1_PSEP2</name>
<sequence>MKIGHDHGYFQYFSPSCLDLFFQTAYFCLIMNWDWEKLQKQQQGRPGGKPPSFDDFQNQFDKFKQFKLPGWKFIVPIILLLWIASGFYIVEPDEVGVVKQFGQFNRITTAGPNYHIPYPVESVLTPKVTQIRRIEFGFRSSGRARVQNFQQGASREVPEEALMLTGDENIVSVQFIVQYQIKDAKDYLFNVYDPTKTIVHAGEAAMREVIGNGKIDDALTTGKMEIQVQTRDLMQRILESYKTGISIVAVQMQNVHPPEQVVDAFKDVASAREDKSRFINEAEAYQRDILPKARGEASRIINAAQAYQESKVRKAQGDASRFLAVLKEYSKAKKITRERLYLETMETILENPEVEKLVMSDDALKKSVPYLPLDKLPKAAAPREKN</sequence>
<comment type="subunit">
    <text evidence="6">HflC and HflK may interact to form a multimeric complex.</text>
</comment>
<evidence type="ECO:0000256" key="1">
    <source>
        <dbReference type="ARBA" id="ARBA00004167"/>
    </source>
</evidence>
<protein>
    <recommendedName>
        <fullName evidence="6">Protein HflK</fullName>
    </recommendedName>
</protein>
<feature type="transmembrane region" description="Helical" evidence="6">
    <location>
        <begin position="70"/>
        <end position="90"/>
    </location>
</feature>